<dbReference type="Gene3D" id="2.40.420.20">
    <property type="match status" value="1"/>
</dbReference>
<reference evidence="3 4" key="1">
    <citation type="submission" date="2019-12" db="EMBL/GenBank/DDBJ databases">
        <title>Whole genome shotgun sequence of Streptomyces hygroscopicus subsp. glebosus NBRC 13786.</title>
        <authorList>
            <person name="Ichikawa N."/>
            <person name="Kimura A."/>
            <person name="Kitahashi Y."/>
            <person name="Komaki H."/>
            <person name="Tamura T."/>
        </authorList>
    </citation>
    <scope>NUCLEOTIDE SEQUENCE [LARGE SCALE GENOMIC DNA]</scope>
    <source>
        <strain evidence="3 4">NBRC 13786</strain>
    </source>
</reference>
<name>A0A640SZR5_9ACTN</name>
<dbReference type="InterPro" id="IPR002477">
    <property type="entry name" value="Peptidoglycan-bd-like"/>
</dbReference>
<proteinExistence type="predicted"/>
<evidence type="ECO:0000313" key="3">
    <source>
        <dbReference type="EMBL" id="GFE15701.1"/>
    </source>
</evidence>
<dbReference type="AlphaFoldDB" id="A0A640SZR5"/>
<dbReference type="InterPro" id="IPR036366">
    <property type="entry name" value="PGBDSf"/>
</dbReference>
<evidence type="ECO:0000313" key="4">
    <source>
        <dbReference type="Proteomes" id="UP000430079"/>
    </source>
</evidence>
<protein>
    <submittedName>
        <fullName evidence="3">Peptidoglycan-binding protein</fullName>
    </submittedName>
</protein>
<dbReference type="EMBL" id="BLIO01000001">
    <property type="protein sequence ID" value="GFE15701.1"/>
    <property type="molecule type" value="Genomic_DNA"/>
</dbReference>
<dbReference type="SUPFAM" id="SSF47090">
    <property type="entry name" value="PGBD-like"/>
    <property type="match status" value="1"/>
</dbReference>
<comment type="caution">
    <text evidence="3">The sequence shown here is derived from an EMBL/GenBank/DDBJ whole genome shotgun (WGS) entry which is preliminary data.</text>
</comment>
<keyword evidence="4" id="KW-1185">Reference proteome</keyword>
<dbReference type="Gene3D" id="1.10.101.10">
    <property type="entry name" value="PGBD-like superfamily/PGBD"/>
    <property type="match status" value="1"/>
</dbReference>
<dbReference type="InterPro" id="IPR036365">
    <property type="entry name" value="PGBD-like_sf"/>
</dbReference>
<organism evidence="3 4">
    <name type="scientific">Streptomyces glebosus</name>
    <dbReference type="NCBI Taxonomy" id="249580"/>
    <lineage>
        <taxon>Bacteria</taxon>
        <taxon>Bacillati</taxon>
        <taxon>Actinomycetota</taxon>
        <taxon>Actinomycetes</taxon>
        <taxon>Kitasatosporales</taxon>
        <taxon>Streptomycetaceae</taxon>
        <taxon>Streptomyces</taxon>
    </lineage>
</organism>
<dbReference type="Proteomes" id="UP000430079">
    <property type="component" value="Unassembled WGS sequence"/>
</dbReference>
<feature type="domain" description="Peptidoglycan binding-like" evidence="2">
    <location>
        <begin position="113"/>
        <end position="165"/>
    </location>
</feature>
<accession>A0A640SZR5</accession>
<gene>
    <name evidence="3" type="ORF">Sgleb_37480</name>
</gene>
<feature type="region of interest" description="Disordered" evidence="1">
    <location>
        <begin position="226"/>
        <end position="262"/>
    </location>
</feature>
<evidence type="ECO:0000259" key="2">
    <source>
        <dbReference type="Pfam" id="PF01471"/>
    </source>
</evidence>
<evidence type="ECO:0000256" key="1">
    <source>
        <dbReference type="SAM" id="MobiDB-lite"/>
    </source>
</evidence>
<sequence length="354" mass="36492">MAAALTATAVTAGVMIATNTGKDTAAAARKAKAPAGTTEITRTDLVQSKTVDGQLDYAQRRAVKSPVEGTITKAADVGRTVALGQRLYERDARPVVLLYGSTPMFRTMKSGDRGPDVLQLERNLRDLGFGSGLYVDIRFDAATKAAVKAWQKSLGVIEANGEVGKGDVVFQRGPVRVVSADAALADGIGPDKTVLKVASTKPVVRASLDEADRALAAKDTKVEISLPSGGTRRGKVSGTVVPESAGDAEGGAGGGSSKDSGVEVEITLDGGGELKEKDRQGTLSVKFVSESRKDVLTVPVEALVALREGGYGLELVAGGKTRTVQVEAGLSADGRIEVSGAGLREGMKVGTAEQ</sequence>
<dbReference type="Pfam" id="PF01471">
    <property type="entry name" value="PG_binding_1"/>
    <property type="match status" value="1"/>
</dbReference>